<dbReference type="Proteomes" id="UP001153069">
    <property type="component" value="Unassembled WGS sequence"/>
</dbReference>
<dbReference type="OrthoDB" id="49543at2759"/>
<keyword evidence="4" id="KW-1185">Reference proteome</keyword>
<feature type="region of interest" description="Disordered" evidence="1">
    <location>
        <begin position="91"/>
        <end position="135"/>
    </location>
</feature>
<evidence type="ECO:0000256" key="1">
    <source>
        <dbReference type="SAM" id="MobiDB-lite"/>
    </source>
</evidence>
<dbReference type="AlphaFoldDB" id="A0A9N8F3I1"/>
<protein>
    <submittedName>
        <fullName evidence="3">Uncharacterized protein</fullName>
    </submittedName>
</protein>
<feature type="transmembrane region" description="Helical" evidence="2">
    <location>
        <begin position="12"/>
        <end position="28"/>
    </location>
</feature>
<keyword evidence="2" id="KW-0472">Membrane</keyword>
<proteinExistence type="predicted"/>
<name>A0A9N8F3I1_9STRA</name>
<comment type="caution">
    <text evidence="3">The sequence shown here is derived from an EMBL/GenBank/DDBJ whole genome shotgun (WGS) entry which is preliminary data.</text>
</comment>
<evidence type="ECO:0000256" key="2">
    <source>
        <dbReference type="SAM" id="Phobius"/>
    </source>
</evidence>
<keyword evidence="2" id="KW-0812">Transmembrane</keyword>
<dbReference type="EMBL" id="CAICTM010002975">
    <property type="protein sequence ID" value="CAB9530656.1"/>
    <property type="molecule type" value="Genomic_DNA"/>
</dbReference>
<gene>
    <name evidence="3" type="ORF">SEMRO_2977_G341400.2</name>
</gene>
<evidence type="ECO:0000313" key="3">
    <source>
        <dbReference type="EMBL" id="CAB9530656.1"/>
    </source>
</evidence>
<organism evidence="3 4">
    <name type="scientific">Seminavis robusta</name>
    <dbReference type="NCBI Taxonomy" id="568900"/>
    <lineage>
        <taxon>Eukaryota</taxon>
        <taxon>Sar</taxon>
        <taxon>Stramenopiles</taxon>
        <taxon>Ochrophyta</taxon>
        <taxon>Bacillariophyta</taxon>
        <taxon>Bacillariophyceae</taxon>
        <taxon>Bacillariophycidae</taxon>
        <taxon>Naviculales</taxon>
        <taxon>Naviculaceae</taxon>
        <taxon>Seminavis</taxon>
    </lineage>
</organism>
<reference evidence="3" key="1">
    <citation type="submission" date="2020-06" db="EMBL/GenBank/DDBJ databases">
        <authorList>
            <consortium name="Plant Systems Biology data submission"/>
        </authorList>
    </citation>
    <scope>NUCLEOTIDE SEQUENCE</scope>
    <source>
        <strain evidence="3">D6</strain>
    </source>
</reference>
<sequence>MSYVYHRSVKRWFFLLIGVAVPFQWVIMKQALDTVKPLVLDSIHAADAAPSRTANGQRDNLESLKQQMKPSRGFARVPQAPVSVSRTELKLSAETDVPQPERSITINKSRQSPRKPTIATPPTTDTGRGSGLTKANEIKGIPAPSIHQELERATNAANSGVIPTIKTHVPSAPQIVPSSSTTKFSSFHWQDPNRFRFYKPDLICVGCYQHAFPSEVQIRDNNGTVTTAMRNITCGELIWNETQQIISTSIRLNATIQAASEIASKYPDHCQQCDPASCSAEHKIYIRVDDAAPTILQSWTRPISKLLPKSNVFPKEGVQNPKAFFANPSNRYSKTKKYFWEYNPSLVVLKGHKHLIPPGIMHNNKQQSAFLSTHRESIIPTTFLHYGKIRQKDLGDLPNNWQRFERINFSFLSHDMTVLQEGIFNVGYADYRLFILNEQLYLGMWNRIYPIWIMPAKKNNNRTANNDTKETFTHGHRVKILRDLYRPNTCPFELHIAEQHLCCANGCTGKNYNYFTTRDGTMWVQTRPAGPLEVQKVVPCDARYWEEWWTQAPTTNETTIYTDISVPAMSFGTADETYLATLGVFANHKLSSHRGTACCIRMQYHEHQDLLIGISHRRDRGNPEWKSRNTQYTSNFYATLAEPPFSLVRMSGSFCLGHPNQEDEAVNHLVPLTRLHNYTFGGIHYYKCPMISFLHSMVENPSNNDTVIIGYGVNDLINRFVEVSKANILQMLFEPYG</sequence>
<accession>A0A9N8F3I1</accession>
<keyword evidence="2" id="KW-1133">Transmembrane helix</keyword>
<evidence type="ECO:0000313" key="4">
    <source>
        <dbReference type="Proteomes" id="UP001153069"/>
    </source>
</evidence>